<dbReference type="PANTHER" id="PTHR41791">
    <property type="entry name" value="SSL7039 PROTEIN"/>
    <property type="match status" value="1"/>
</dbReference>
<evidence type="ECO:0000313" key="1">
    <source>
        <dbReference type="EMBL" id="MER9408279.1"/>
    </source>
</evidence>
<dbReference type="PANTHER" id="PTHR41791:SF1">
    <property type="entry name" value="SSL7039 PROTEIN"/>
    <property type="match status" value="1"/>
</dbReference>
<gene>
    <name evidence="1" type="ORF">NKI36_30235</name>
</gene>
<dbReference type="InterPro" id="IPR014056">
    <property type="entry name" value="TypeIITA-like_toxin_pred"/>
</dbReference>
<name>A0ABV1Z8J8_9HYPH</name>
<reference evidence="1 2" key="1">
    <citation type="journal article" date="2024" name="Proc. Natl. Acad. Sci. U.S.A.">
        <title>The evolutionary genomics of adaptation to stress in wild rhizobium bacteria.</title>
        <authorList>
            <person name="Kehlet-Delgado H."/>
            <person name="Montoya A.P."/>
            <person name="Jensen K.T."/>
            <person name="Wendlandt C.E."/>
            <person name="Dexheimer C."/>
            <person name="Roberts M."/>
            <person name="Torres Martinez L."/>
            <person name="Friesen M.L."/>
            <person name="Griffitts J.S."/>
            <person name="Porter S.S."/>
        </authorList>
    </citation>
    <scope>NUCLEOTIDE SEQUENCE [LARGE SCALE GENOMIC DNA]</scope>
    <source>
        <strain evidence="1 2">M0641</strain>
    </source>
</reference>
<accession>A0ABV1Z8J8</accession>
<dbReference type="RefSeq" id="WP_352562205.1">
    <property type="nucleotide sequence ID" value="NZ_JAMYQB010000039.1"/>
</dbReference>
<comment type="caution">
    <text evidence="1">The sequence shown here is derived from an EMBL/GenBank/DDBJ whole genome shotgun (WGS) entry which is preliminary data.</text>
</comment>
<proteinExistence type="predicted"/>
<dbReference type="EMBL" id="JAMYQB010000039">
    <property type="protein sequence ID" value="MER9408279.1"/>
    <property type="molecule type" value="Genomic_DNA"/>
</dbReference>
<dbReference type="NCBIfam" id="TIGR02683">
    <property type="entry name" value="upstrm_HI1419"/>
    <property type="match status" value="1"/>
</dbReference>
<dbReference type="Proteomes" id="UP001433071">
    <property type="component" value="Unassembled WGS sequence"/>
</dbReference>
<sequence>MKDGRAKAAIAIRLQRLIVGNPGDVAPVGEGVSELRIHYGPGYRVYFQKRGETFILLLCGGDKSSQETDIRTAKRLAAEWSDDNG</sequence>
<keyword evidence="2" id="KW-1185">Reference proteome</keyword>
<dbReference type="PIRSF" id="PIRSF028744">
    <property type="entry name" value="Addict_mod_HI1419"/>
    <property type="match status" value="1"/>
</dbReference>
<protein>
    <submittedName>
        <fullName evidence="1">Type II toxin-antitoxin system RelE/ParE family toxin</fullName>
    </submittedName>
</protein>
<organism evidence="1 2">
    <name type="scientific">Mesorhizobium caraganae</name>
    <dbReference type="NCBI Taxonomy" id="483206"/>
    <lineage>
        <taxon>Bacteria</taxon>
        <taxon>Pseudomonadati</taxon>
        <taxon>Pseudomonadota</taxon>
        <taxon>Alphaproteobacteria</taxon>
        <taxon>Hyphomicrobiales</taxon>
        <taxon>Phyllobacteriaceae</taxon>
        <taxon>Mesorhizobium</taxon>
    </lineage>
</organism>
<evidence type="ECO:0000313" key="2">
    <source>
        <dbReference type="Proteomes" id="UP001433071"/>
    </source>
</evidence>